<dbReference type="EMBL" id="UINC01000928">
    <property type="protein sequence ID" value="SUZ64064.1"/>
    <property type="molecule type" value="Genomic_DNA"/>
</dbReference>
<dbReference type="GO" id="GO:0071972">
    <property type="term" value="F:peptidoglycan L,D-transpeptidase activity"/>
    <property type="evidence" value="ECO:0007669"/>
    <property type="project" value="TreeGrafter"/>
</dbReference>
<proteinExistence type="predicted"/>
<organism evidence="7">
    <name type="scientific">marine metagenome</name>
    <dbReference type="NCBI Taxonomy" id="408172"/>
    <lineage>
        <taxon>unclassified sequences</taxon>
        <taxon>metagenomes</taxon>
        <taxon>ecological metagenomes</taxon>
    </lineage>
</organism>
<dbReference type="GO" id="GO:0016740">
    <property type="term" value="F:transferase activity"/>
    <property type="evidence" value="ECO:0007669"/>
    <property type="project" value="UniProtKB-KW"/>
</dbReference>
<feature type="domain" description="L,D-TPase catalytic" evidence="6">
    <location>
        <begin position="312"/>
        <end position="434"/>
    </location>
</feature>
<keyword evidence="5" id="KW-0961">Cell wall biogenesis/degradation</keyword>
<evidence type="ECO:0000256" key="2">
    <source>
        <dbReference type="ARBA" id="ARBA00022679"/>
    </source>
</evidence>
<evidence type="ECO:0000259" key="6">
    <source>
        <dbReference type="PROSITE" id="PS52029"/>
    </source>
</evidence>
<protein>
    <recommendedName>
        <fullName evidence="6">L,D-TPase catalytic domain-containing protein</fullName>
    </recommendedName>
</protein>
<reference evidence="7" key="1">
    <citation type="submission" date="2018-05" db="EMBL/GenBank/DDBJ databases">
        <authorList>
            <person name="Lanie J.A."/>
            <person name="Ng W.-L."/>
            <person name="Kazmierczak K.M."/>
            <person name="Andrzejewski T.M."/>
            <person name="Davidsen T.M."/>
            <person name="Wayne K.J."/>
            <person name="Tettelin H."/>
            <person name="Glass J.I."/>
            <person name="Rusch D."/>
            <person name="Podicherti R."/>
            <person name="Tsui H.-C.T."/>
            <person name="Winkler M.E."/>
        </authorList>
    </citation>
    <scope>NUCLEOTIDE SEQUENCE</scope>
</reference>
<evidence type="ECO:0000256" key="1">
    <source>
        <dbReference type="ARBA" id="ARBA00004752"/>
    </source>
</evidence>
<dbReference type="InterPro" id="IPR005490">
    <property type="entry name" value="LD_TPept_cat_dom"/>
</dbReference>
<dbReference type="GO" id="GO:0008360">
    <property type="term" value="P:regulation of cell shape"/>
    <property type="evidence" value="ECO:0007669"/>
    <property type="project" value="UniProtKB-KW"/>
</dbReference>
<dbReference type="PANTHER" id="PTHR30582:SF2">
    <property type="entry name" value="L,D-TRANSPEPTIDASE YCIB-RELATED"/>
    <property type="match status" value="1"/>
</dbReference>
<accession>A0A381PBR0</accession>
<dbReference type="UniPathway" id="UPA00219"/>
<dbReference type="InterPro" id="IPR038063">
    <property type="entry name" value="Transpep_catalytic_dom"/>
</dbReference>
<evidence type="ECO:0000256" key="5">
    <source>
        <dbReference type="ARBA" id="ARBA00023316"/>
    </source>
</evidence>
<dbReference type="GO" id="GO:0018104">
    <property type="term" value="P:peptidoglycan-protein cross-linking"/>
    <property type="evidence" value="ECO:0007669"/>
    <property type="project" value="TreeGrafter"/>
</dbReference>
<dbReference type="PANTHER" id="PTHR30582">
    <property type="entry name" value="L,D-TRANSPEPTIDASE"/>
    <property type="match status" value="1"/>
</dbReference>
<dbReference type="GO" id="GO:0005576">
    <property type="term" value="C:extracellular region"/>
    <property type="evidence" value="ECO:0007669"/>
    <property type="project" value="TreeGrafter"/>
</dbReference>
<dbReference type="GO" id="GO:0071555">
    <property type="term" value="P:cell wall organization"/>
    <property type="evidence" value="ECO:0007669"/>
    <property type="project" value="UniProtKB-KW"/>
</dbReference>
<dbReference type="PROSITE" id="PS52029">
    <property type="entry name" value="LD_TPASE"/>
    <property type="match status" value="1"/>
</dbReference>
<comment type="pathway">
    <text evidence="1">Cell wall biogenesis; peptidoglycan biosynthesis.</text>
</comment>
<dbReference type="SUPFAM" id="SSF141523">
    <property type="entry name" value="L,D-transpeptidase catalytic domain-like"/>
    <property type="match status" value="1"/>
</dbReference>
<gene>
    <name evidence="7" type="ORF">METZ01_LOCUS16918</name>
</gene>
<sequence length="435" mass="46484">MIHLTGLSLFRFANALCLAVLLCGGPASIAYASDWLEPGVYQTADSNQTGEVHAFGTAPDFGDLRAEVNFDLAAMASTKTGDGYWIVTKDGRVFDFGDAVHRGDLGSIALSSPVVDLAVTGDGNGYWLVTGRGVVYAFGTALWRGSVGHLSLQAPVVDLEPFPSGNGYWLTAADGGVFAFGDAQYLGGLANRSLYRPIIDLLPTADGTGYLLIGADGSVHTYGTARYRGSLANNDVSSTLIVAAERTVDDRGYWLVSQRGKVFTFGSAAHFGQMNAHELAPIGAFAARGAGEGYWMATSTAAAVPTNSGSGRRVIFSHQRHRVWLVGDDDAVAGNFFVSARAKKPEPGAYQVFSKSRHTTAGHDGIRMEYMVRFTWGTEQAIGFHNIPIDGFGEAMQMESQLGSYRSDGCIRLRDDQAAELYSWTNVGTQVVVID</sequence>
<dbReference type="AlphaFoldDB" id="A0A381PBR0"/>
<evidence type="ECO:0000256" key="3">
    <source>
        <dbReference type="ARBA" id="ARBA00022960"/>
    </source>
</evidence>
<dbReference type="InterPro" id="IPR050979">
    <property type="entry name" value="LD-transpeptidase"/>
</dbReference>
<evidence type="ECO:0000256" key="4">
    <source>
        <dbReference type="ARBA" id="ARBA00022984"/>
    </source>
</evidence>
<name>A0A381PBR0_9ZZZZ</name>
<keyword evidence="2" id="KW-0808">Transferase</keyword>
<dbReference type="Gene3D" id="2.40.440.10">
    <property type="entry name" value="L,D-transpeptidase catalytic domain-like"/>
    <property type="match status" value="1"/>
</dbReference>
<dbReference type="Pfam" id="PF03734">
    <property type="entry name" value="YkuD"/>
    <property type="match status" value="1"/>
</dbReference>
<keyword evidence="3" id="KW-0133">Cell shape</keyword>
<evidence type="ECO:0000313" key="7">
    <source>
        <dbReference type="EMBL" id="SUZ64064.1"/>
    </source>
</evidence>
<keyword evidence="4" id="KW-0573">Peptidoglycan synthesis</keyword>
<dbReference type="CDD" id="cd16913">
    <property type="entry name" value="YkuD_like"/>
    <property type="match status" value="1"/>
</dbReference>